<keyword evidence="2" id="KW-1185">Reference proteome</keyword>
<protein>
    <submittedName>
        <fullName evidence="3">Uncharacterized protein</fullName>
    </submittedName>
</protein>
<evidence type="ECO:0000313" key="2">
    <source>
        <dbReference type="Proteomes" id="UP000887565"/>
    </source>
</evidence>
<proteinExistence type="predicted"/>
<feature type="compositionally biased region" description="Basic and acidic residues" evidence="1">
    <location>
        <begin position="431"/>
        <end position="445"/>
    </location>
</feature>
<dbReference type="WBParaSite" id="nRc.2.0.1.t31096-RA">
    <property type="protein sequence ID" value="nRc.2.0.1.t31096-RA"/>
    <property type="gene ID" value="nRc.2.0.1.g31096"/>
</dbReference>
<feature type="compositionally biased region" description="Basic residues" evidence="1">
    <location>
        <begin position="354"/>
        <end position="363"/>
    </location>
</feature>
<feature type="compositionally biased region" description="Basic and acidic residues" evidence="1">
    <location>
        <begin position="311"/>
        <end position="330"/>
    </location>
</feature>
<reference evidence="3" key="1">
    <citation type="submission" date="2022-11" db="UniProtKB">
        <authorList>
            <consortium name="WormBaseParasite"/>
        </authorList>
    </citation>
    <scope>IDENTIFICATION</scope>
</reference>
<feature type="region of interest" description="Disordered" evidence="1">
    <location>
        <begin position="289"/>
        <end position="456"/>
    </location>
</feature>
<feature type="compositionally biased region" description="Low complexity" evidence="1">
    <location>
        <begin position="381"/>
        <end position="394"/>
    </location>
</feature>
<sequence length="471" mass="52524">MASVHTLAAEELLDRPIHVEVELADEELLETPIFDLNIAKLPPSTDLSALHMLAAPSNITATARQITDFLKLTLDEISNITLAPMDESTPIQPTMMDSETTTTDQMLTYIPEESAVDQSTSMDILPTEPTNTMPAMVPGVDPRIYLTTPAVLPRHPIITTVAAARYSAPVPTQWDALAAVLAVYHFPPPPPGMLFPEHHWMDYPTTLKEEIQRILLRPTTLTAPVPQIAQLALVIVQTAVQLPVTLLPPIALQLPPVPQPPPPATLMPPTAPMDVQTPQAPSTSALALDRHGQPIQKPRRYEHSVKRKQHLHEEADYQKSHKTRMTDEPSTRCTPPQSTSCAECGKTPSERTTCRRVQRHKQKAREEAHKSSQTTSRLKLKTTPMKTAAPATQPLPACQSDTHCSRHHSHSRDDRHRKETQQIYATSCDSRQQERGHDAPQHRTQSEQTPQVHTTGFYEDAYRCSFRWSPP</sequence>
<feature type="compositionally biased region" description="Basic and acidic residues" evidence="1">
    <location>
        <begin position="411"/>
        <end position="420"/>
    </location>
</feature>
<feature type="compositionally biased region" description="Polar residues" evidence="1">
    <location>
        <begin position="331"/>
        <end position="341"/>
    </location>
</feature>
<accession>A0A915JXD1</accession>
<feature type="compositionally biased region" description="Polar residues" evidence="1">
    <location>
        <begin position="421"/>
        <end position="430"/>
    </location>
</feature>
<evidence type="ECO:0000313" key="3">
    <source>
        <dbReference type="WBParaSite" id="nRc.2.0.1.t31096-RA"/>
    </source>
</evidence>
<dbReference type="AlphaFoldDB" id="A0A915JXD1"/>
<name>A0A915JXD1_ROMCU</name>
<evidence type="ECO:0000256" key="1">
    <source>
        <dbReference type="SAM" id="MobiDB-lite"/>
    </source>
</evidence>
<dbReference type="Proteomes" id="UP000887565">
    <property type="component" value="Unplaced"/>
</dbReference>
<organism evidence="2 3">
    <name type="scientific">Romanomermis culicivorax</name>
    <name type="common">Nematode worm</name>
    <dbReference type="NCBI Taxonomy" id="13658"/>
    <lineage>
        <taxon>Eukaryota</taxon>
        <taxon>Metazoa</taxon>
        <taxon>Ecdysozoa</taxon>
        <taxon>Nematoda</taxon>
        <taxon>Enoplea</taxon>
        <taxon>Dorylaimia</taxon>
        <taxon>Mermithida</taxon>
        <taxon>Mermithoidea</taxon>
        <taxon>Mermithidae</taxon>
        <taxon>Romanomermis</taxon>
    </lineage>
</organism>